<dbReference type="GO" id="GO:0005886">
    <property type="term" value="C:plasma membrane"/>
    <property type="evidence" value="ECO:0007669"/>
    <property type="project" value="TreeGrafter"/>
</dbReference>
<dbReference type="KEGG" id="dha:DEHA2F15114g"/>
<dbReference type="InterPro" id="IPR007274">
    <property type="entry name" value="Cop_transporter"/>
</dbReference>
<reference evidence="7 8" key="1">
    <citation type="journal article" date="2004" name="Nature">
        <title>Genome evolution in yeasts.</title>
        <authorList>
            <consortium name="Genolevures"/>
            <person name="Dujon B."/>
            <person name="Sherman D."/>
            <person name="Fischer G."/>
            <person name="Durrens P."/>
            <person name="Casaregola S."/>
            <person name="Lafontaine I."/>
            <person name="de Montigny J."/>
            <person name="Marck C."/>
            <person name="Neuveglise C."/>
            <person name="Talla E."/>
            <person name="Goffard N."/>
            <person name="Frangeul L."/>
            <person name="Aigle M."/>
            <person name="Anthouard V."/>
            <person name="Babour A."/>
            <person name="Barbe V."/>
            <person name="Barnay S."/>
            <person name="Blanchin S."/>
            <person name="Beckerich J.M."/>
            <person name="Beyne E."/>
            <person name="Bleykasten C."/>
            <person name="Boisrame A."/>
            <person name="Boyer J."/>
            <person name="Cattolico L."/>
            <person name="Confanioleri F."/>
            <person name="de Daruvar A."/>
            <person name="Despons L."/>
            <person name="Fabre E."/>
            <person name="Fairhead C."/>
            <person name="Ferry-Dumazet H."/>
            <person name="Groppi A."/>
            <person name="Hantraye F."/>
            <person name="Hennequin C."/>
            <person name="Jauniaux N."/>
            <person name="Joyet P."/>
            <person name="Kachouri R."/>
            <person name="Kerrest A."/>
            <person name="Koszul R."/>
            <person name="Lemaire M."/>
            <person name="Lesur I."/>
            <person name="Ma L."/>
            <person name="Muller H."/>
            <person name="Nicaud J.M."/>
            <person name="Nikolski M."/>
            <person name="Oztas S."/>
            <person name="Ozier-Kalogeropoulos O."/>
            <person name="Pellenz S."/>
            <person name="Potier S."/>
            <person name="Richard G.F."/>
            <person name="Straub M.L."/>
            <person name="Suleau A."/>
            <person name="Swennene D."/>
            <person name="Tekaia F."/>
            <person name="Wesolowski-Louvel M."/>
            <person name="Westhof E."/>
            <person name="Wirth B."/>
            <person name="Zeniou-Meyer M."/>
            <person name="Zivanovic I."/>
            <person name="Bolotin-Fukuhara M."/>
            <person name="Thierry A."/>
            <person name="Bouchier C."/>
            <person name="Caudron B."/>
            <person name="Scarpelli C."/>
            <person name="Gaillardin C."/>
            <person name="Weissenbach J."/>
            <person name="Wincker P."/>
            <person name="Souciet J.L."/>
        </authorList>
    </citation>
    <scope>NUCLEOTIDE SEQUENCE [LARGE SCALE GENOMIC DNA]</scope>
    <source>
        <strain evidence="8">ATCC 36239 / CBS 767 / BCRC 21394 / JCM 1990 / NBRC 0083 / IGC 2968</strain>
    </source>
</reference>
<evidence type="ECO:0000313" key="8">
    <source>
        <dbReference type="Proteomes" id="UP000000599"/>
    </source>
</evidence>
<feature type="transmembrane region" description="Helical" evidence="5">
    <location>
        <begin position="188"/>
        <end position="207"/>
    </location>
</feature>
<comment type="similarity">
    <text evidence="5">Belongs to the copper transporter (Ctr) (TC 1.A.56) family. SLC31A subfamily.</text>
</comment>
<keyword evidence="5" id="KW-0406">Ion transport</keyword>
<dbReference type="EMBL" id="CR382138">
    <property type="protein sequence ID" value="CAG89387.2"/>
    <property type="molecule type" value="Genomic_DNA"/>
</dbReference>
<keyword evidence="5" id="KW-0813">Transport</keyword>
<dbReference type="PANTHER" id="PTHR12483:SF27">
    <property type="entry name" value="COPPER TRANSPORT PROTEIN CTR1"/>
    <property type="match status" value="1"/>
</dbReference>
<evidence type="ECO:0000256" key="1">
    <source>
        <dbReference type="ARBA" id="ARBA00004141"/>
    </source>
</evidence>
<accession>Q6BLA4</accession>
<dbReference type="STRING" id="284592.Q6BLA4"/>
<dbReference type="GeneID" id="2903717"/>
<dbReference type="InParanoid" id="Q6BLA4"/>
<dbReference type="GO" id="GO:0005375">
    <property type="term" value="F:copper ion transmembrane transporter activity"/>
    <property type="evidence" value="ECO:0007669"/>
    <property type="project" value="UniProtKB-UniRule"/>
</dbReference>
<evidence type="ECO:0000256" key="2">
    <source>
        <dbReference type="ARBA" id="ARBA00022692"/>
    </source>
</evidence>
<sequence length="248" mass="27021">MSYMKRHGMAGMDMGSMSMASATMDMGSTTASMDMGAMSSSTMDMGGMDMDHGMHMYFVGDYLDYPVLFKGLTASNGGQAFGIFLLLFVIGVFVRGLDFTSKYLEQVVWQNPNYVYACHTPSPNGAVNVPIATDGNCCGDNTRNDTTADSIRKTNSSSSAVGQQEHEVPYATSQPSKLPMASKLFRNIIRLALCILPELFGFALMLAAMTFSVLYFFAVVLGLGIGRFIFDRLSDRMNIRPSASILHC</sequence>
<feature type="region of interest" description="Disordered" evidence="6">
    <location>
        <begin position="145"/>
        <end position="166"/>
    </location>
</feature>
<organism evidence="7 8">
    <name type="scientific">Debaryomyces hansenii (strain ATCC 36239 / CBS 767 / BCRC 21394 / JCM 1990 / NBRC 0083 / IGC 2968)</name>
    <name type="common">Yeast</name>
    <name type="synonym">Torulaspora hansenii</name>
    <dbReference type="NCBI Taxonomy" id="284592"/>
    <lineage>
        <taxon>Eukaryota</taxon>
        <taxon>Fungi</taxon>
        <taxon>Dikarya</taxon>
        <taxon>Ascomycota</taxon>
        <taxon>Saccharomycotina</taxon>
        <taxon>Pichiomycetes</taxon>
        <taxon>Debaryomycetaceae</taxon>
        <taxon>Debaryomyces</taxon>
    </lineage>
</organism>
<keyword evidence="4 5" id="KW-0472">Membrane</keyword>
<feature type="compositionally biased region" description="Polar residues" evidence="6">
    <location>
        <begin position="145"/>
        <end position="162"/>
    </location>
</feature>
<dbReference type="PANTHER" id="PTHR12483">
    <property type="entry name" value="SOLUTE CARRIER FAMILY 31 COPPER TRANSPORTERS"/>
    <property type="match status" value="1"/>
</dbReference>
<feature type="transmembrane region" description="Helical" evidence="5">
    <location>
        <begin position="78"/>
        <end position="97"/>
    </location>
</feature>
<protein>
    <recommendedName>
        <fullName evidence="5">Copper transport protein</fullName>
    </recommendedName>
</protein>
<evidence type="ECO:0000313" key="7">
    <source>
        <dbReference type="EMBL" id="CAG89387.2"/>
    </source>
</evidence>
<keyword evidence="8" id="KW-1185">Reference proteome</keyword>
<feature type="transmembrane region" description="Helical" evidence="5">
    <location>
        <begin position="213"/>
        <end position="230"/>
    </location>
</feature>
<dbReference type="OrthoDB" id="73901at2759"/>
<keyword evidence="5" id="KW-0187">Copper transport</keyword>
<dbReference type="VEuPathDB" id="FungiDB:DEHA2F15114g"/>
<comment type="subcellular location">
    <subcellularLocation>
        <location evidence="1 5">Membrane</location>
        <topology evidence="1 5">Multi-pass membrane protein</topology>
    </subcellularLocation>
</comment>
<dbReference type="AlphaFoldDB" id="Q6BLA4"/>
<proteinExistence type="inferred from homology"/>
<dbReference type="Pfam" id="PF04145">
    <property type="entry name" value="Ctr"/>
    <property type="match status" value="1"/>
</dbReference>
<name>Q6BLA4_DEBHA</name>
<evidence type="ECO:0000256" key="3">
    <source>
        <dbReference type="ARBA" id="ARBA00022989"/>
    </source>
</evidence>
<dbReference type="RefSeq" id="XP_461017.2">
    <property type="nucleotide sequence ID" value="XM_461017.1"/>
</dbReference>
<evidence type="ECO:0000256" key="5">
    <source>
        <dbReference type="RuleBase" id="RU367022"/>
    </source>
</evidence>
<dbReference type="Proteomes" id="UP000000599">
    <property type="component" value="Chromosome F"/>
</dbReference>
<gene>
    <name evidence="7" type="ordered locus">DEHA2F15114g</name>
</gene>
<evidence type="ECO:0000256" key="4">
    <source>
        <dbReference type="ARBA" id="ARBA00023136"/>
    </source>
</evidence>
<evidence type="ECO:0000256" key="6">
    <source>
        <dbReference type="SAM" id="MobiDB-lite"/>
    </source>
</evidence>
<dbReference type="HOGENOM" id="CLU_093528_0_0_1"/>
<dbReference type="OMA" id="YLEEVVW"/>
<dbReference type="eggNOG" id="ENOG502QVCV">
    <property type="taxonomic scope" value="Eukaryota"/>
</dbReference>
<keyword evidence="3 5" id="KW-1133">Transmembrane helix</keyword>
<keyword evidence="5" id="KW-0186">Copper</keyword>
<keyword evidence="2 5" id="KW-0812">Transmembrane</keyword>